<name>A0A5R9KGG0_9BACT</name>
<dbReference type="AlphaFoldDB" id="A0A5R9KGG0"/>
<dbReference type="OrthoDB" id="827255at2"/>
<proteinExistence type="predicted"/>
<dbReference type="Proteomes" id="UP000309788">
    <property type="component" value="Unassembled WGS sequence"/>
</dbReference>
<protein>
    <submittedName>
        <fullName evidence="1">Uncharacterized protein</fullName>
    </submittedName>
</protein>
<dbReference type="RefSeq" id="WP_138280710.1">
    <property type="nucleotide sequence ID" value="NZ_BMGE01000028.1"/>
</dbReference>
<gene>
    <name evidence="1" type="ORF">FEM55_07405</name>
</gene>
<dbReference type="InterPro" id="IPR020271">
    <property type="entry name" value="Uncharacterised_MJ1172"/>
</dbReference>
<dbReference type="EMBL" id="VCEI01000020">
    <property type="protein sequence ID" value="TLU95150.1"/>
    <property type="molecule type" value="Genomic_DNA"/>
</dbReference>
<sequence length="75" mass="8576">MLNLTIDTEDKRIIDAVRALLKGYGVSYSEKRERSPYSASFVKKVKKAKTRIAKGEFIEVDPENLWESIESGLKQ</sequence>
<organism evidence="1 2">
    <name type="scientific">Dyadobacter sediminis</name>
    <dbReference type="NCBI Taxonomy" id="1493691"/>
    <lineage>
        <taxon>Bacteria</taxon>
        <taxon>Pseudomonadati</taxon>
        <taxon>Bacteroidota</taxon>
        <taxon>Cytophagia</taxon>
        <taxon>Cytophagales</taxon>
        <taxon>Spirosomataceae</taxon>
        <taxon>Dyadobacter</taxon>
    </lineage>
</organism>
<dbReference type="Pfam" id="PF10884">
    <property type="entry name" value="DUF2683"/>
    <property type="match status" value="1"/>
</dbReference>
<accession>A0A5R9KGG0</accession>
<keyword evidence="2" id="KW-1185">Reference proteome</keyword>
<comment type="caution">
    <text evidence="1">The sequence shown here is derived from an EMBL/GenBank/DDBJ whole genome shotgun (WGS) entry which is preliminary data.</text>
</comment>
<evidence type="ECO:0000313" key="1">
    <source>
        <dbReference type="EMBL" id="TLU95150.1"/>
    </source>
</evidence>
<reference evidence="1 2" key="1">
    <citation type="submission" date="2019-05" db="EMBL/GenBank/DDBJ databases">
        <authorList>
            <person name="Qu J.-H."/>
        </authorList>
    </citation>
    <scope>NUCLEOTIDE SEQUENCE [LARGE SCALE GENOMIC DNA]</scope>
    <source>
        <strain evidence="1 2">Z12</strain>
    </source>
</reference>
<evidence type="ECO:0000313" key="2">
    <source>
        <dbReference type="Proteomes" id="UP000309788"/>
    </source>
</evidence>